<feature type="compositionally biased region" description="Low complexity" evidence="2">
    <location>
        <begin position="181"/>
        <end position="190"/>
    </location>
</feature>
<feature type="compositionally biased region" description="Low complexity" evidence="2">
    <location>
        <begin position="942"/>
        <end position="955"/>
    </location>
</feature>
<feature type="region of interest" description="Disordered" evidence="2">
    <location>
        <begin position="156"/>
        <end position="197"/>
    </location>
</feature>
<feature type="region of interest" description="Disordered" evidence="2">
    <location>
        <begin position="501"/>
        <end position="520"/>
    </location>
</feature>
<organism evidence="3 4">
    <name type="scientific">Gymnopus androsaceus JB14</name>
    <dbReference type="NCBI Taxonomy" id="1447944"/>
    <lineage>
        <taxon>Eukaryota</taxon>
        <taxon>Fungi</taxon>
        <taxon>Dikarya</taxon>
        <taxon>Basidiomycota</taxon>
        <taxon>Agaricomycotina</taxon>
        <taxon>Agaricomycetes</taxon>
        <taxon>Agaricomycetidae</taxon>
        <taxon>Agaricales</taxon>
        <taxon>Marasmiineae</taxon>
        <taxon>Omphalotaceae</taxon>
        <taxon>Gymnopus</taxon>
    </lineage>
</organism>
<dbReference type="Proteomes" id="UP000799118">
    <property type="component" value="Unassembled WGS sequence"/>
</dbReference>
<feature type="compositionally biased region" description="Polar residues" evidence="2">
    <location>
        <begin position="426"/>
        <end position="437"/>
    </location>
</feature>
<feature type="region of interest" description="Disordered" evidence="2">
    <location>
        <begin position="526"/>
        <end position="556"/>
    </location>
</feature>
<proteinExistence type="predicted"/>
<feature type="compositionally biased region" description="Low complexity" evidence="2">
    <location>
        <begin position="40"/>
        <end position="65"/>
    </location>
</feature>
<feature type="compositionally biased region" description="Polar residues" evidence="2">
    <location>
        <begin position="526"/>
        <end position="552"/>
    </location>
</feature>
<keyword evidence="4" id="KW-1185">Reference proteome</keyword>
<name>A0A6A4GUF0_9AGAR</name>
<accession>A0A6A4GUF0</accession>
<evidence type="ECO:0000313" key="4">
    <source>
        <dbReference type="Proteomes" id="UP000799118"/>
    </source>
</evidence>
<feature type="compositionally biased region" description="Low complexity" evidence="2">
    <location>
        <begin position="408"/>
        <end position="419"/>
    </location>
</feature>
<dbReference type="OrthoDB" id="3216045at2759"/>
<gene>
    <name evidence="3" type="ORF">BT96DRAFT_1025200</name>
</gene>
<feature type="compositionally biased region" description="Polar residues" evidence="2">
    <location>
        <begin position="69"/>
        <end position="78"/>
    </location>
</feature>
<dbReference type="EMBL" id="ML769714">
    <property type="protein sequence ID" value="KAE9389043.1"/>
    <property type="molecule type" value="Genomic_DNA"/>
</dbReference>
<evidence type="ECO:0000256" key="2">
    <source>
        <dbReference type="SAM" id="MobiDB-lite"/>
    </source>
</evidence>
<dbReference type="AlphaFoldDB" id="A0A6A4GUF0"/>
<feature type="compositionally biased region" description="Basic and acidic residues" evidence="2">
    <location>
        <begin position="102"/>
        <end position="113"/>
    </location>
</feature>
<feature type="compositionally biased region" description="Low complexity" evidence="2">
    <location>
        <begin position="156"/>
        <end position="173"/>
    </location>
</feature>
<feature type="region of interest" description="Disordered" evidence="2">
    <location>
        <begin position="897"/>
        <end position="989"/>
    </location>
</feature>
<keyword evidence="1" id="KW-0175">Coiled coil</keyword>
<feature type="region of interest" description="Disordered" evidence="2">
    <location>
        <begin position="1"/>
        <end position="113"/>
    </location>
</feature>
<feature type="region of interest" description="Disordered" evidence="2">
    <location>
        <begin position="794"/>
        <end position="869"/>
    </location>
</feature>
<feature type="compositionally biased region" description="Basic residues" evidence="2">
    <location>
        <begin position="822"/>
        <end position="835"/>
    </location>
</feature>
<feature type="region of interest" description="Disordered" evidence="2">
    <location>
        <begin position="260"/>
        <end position="379"/>
    </location>
</feature>
<sequence>MSTISSKGKNKPPIPTNSNGGGGGRSGIPTLRSLRTLFAPTSSQRPVSPSRPSLNLPRSRASLNLGYGSAQTGNDIPTSSSSSLDIVRRSMTLGRKAGSRSVSRDGREETRLHELKVEEKTEIMDIRPESPVDLSTIVEADTSGISFAESLSKHLPALPSESESQSASFSTSPSPSPSPGWNPNSASASSLHLPRSPSSINAQVHSALQVDPALAALLSPNNLSFSPVSYQHHLPLDHHHPISKPRYIHSMPLHRLVRPSYIRDPSSDDSRSSVSISRPGSSASAARPGTSMSASASGRTPLSPTRTRNRSMSFDDQPRSTSKAGSVTARDPSVTTRRHHYTTHTRSLSHFGASQSDAGDPPQARRNLQRPPITEWLGPRTAKAFKAAGLLGSESSHSYFDSIPPASPSSASAPSSPSRPRFRGTPSYTSDSPNSPGSPVLGPHPRSASVAASAISGFSARSNSVRSASARSGSIRSASTAATSLSLSASASAQATREYLVQSQSQAQPQKTSSSQFHTTLASSSSTLNVPTFSSPAPSVAAHTSTSASELQQLKDQHSVETSALLAALSDAQRSTRILRAENDELRDALALSEAKQNDPEREHLEAQLAEMEILLKEERGRRREEMKEAKEMKSRLAEAESRAVVAESTLAEFKNINLKLRQALHAAQREKACVEADAETRAEEALKRIEQLEDALAEASGAIGDTIGMTRILVDADGPSDPSALPTDSQVSDYHVRGRPRWATESTPSSASSSRPPSIFPQPPENMSLLMYESGEGVERSASEFDASSLEDIYVDDMNKSDTGGDAVDSNLDDSENQWRHSMHRRKRPTHSRRSPQANSVRLSGIDPYGSQPEYHSHSYDHGQNSALRDHSYNSYEFQYEDEGVGNTTFYDYEGDSIISSDGDPDSLDPDADPTIHANATASHYRSPNSHSYLHSHSHLHSSLSASSPHTSALNIQTTAMTKAAARDEEDDGTSFEGTGTPGSPASLLWMDPAVERHLGDLSVDNLSLNLG</sequence>
<feature type="compositionally biased region" description="Low complexity" evidence="2">
    <location>
        <begin position="272"/>
        <end position="287"/>
    </location>
</feature>
<feature type="compositionally biased region" description="Acidic residues" evidence="2">
    <location>
        <begin position="904"/>
        <end position="913"/>
    </location>
</feature>
<evidence type="ECO:0000313" key="3">
    <source>
        <dbReference type="EMBL" id="KAE9389043.1"/>
    </source>
</evidence>
<feature type="compositionally biased region" description="Polar residues" evidence="2">
    <location>
        <begin position="290"/>
        <end position="325"/>
    </location>
</feature>
<feature type="region of interest" description="Disordered" evidence="2">
    <location>
        <begin position="398"/>
        <end position="448"/>
    </location>
</feature>
<evidence type="ECO:0000256" key="1">
    <source>
        <dbReference type="SAM" id="Coils"/>
    </source>
</evidence>
<feature type="compositionally biased region" description="Low complexity" evidence="2">
    <location>
        <begin position="747"/>
        <end position="758"/>
    </location>
</feature>
<feature type="coiled-coil region" evidence="1">
    <location>
        <begin position="569"/>
        <end position="703"/>
    </location>
</feature>
<protein>
    <submittedName>
        <fullName evidence="3">Uncharacterized protein</fullName>
    </submittedName>
</protein>
<feature type="region of interest" description="Disordered" evidence="2">
    <location>
        <begin position="741"/>
        <end position="768"/>
    </location>
</feature>
<reference evidence="3" key="1">
    <citation type="journal article" date="2019" name="Environ. Microbiol.">
        <title>Fungal ecological strategies reflected in gene transcription - a case study of two litter decomposers.</title>
        <authorList>
            <person name="Barbi F."/>
            <person name="Kohler A."/>
            <person name="Barry K."/>
            <person name="Baskaran P."/>
            <person name="Daum C."/>
            <person name="Fauchery L."/>
            <person name="Ihrmark K."/>
            <person name="Kuo A."/>
            <person name="LaButti K."/>
            <person name="Lipzen A."/>
            <person name="Morin E."/>
            <person name="Grigoriev I.V."/>
            <person name="Henrissat B."/>
            <person name="Lindahl B."/>
            <person name="Martin F."/>
        </authorList>
    </citation>
    <scope>NUCLEOTIDE SEQUENCE</scope>
    <source>
        <strain evidence="3">JB14</strain>
    </source>
</reference>